<dbReference type="PANTHER" id="PTHR34597:SF3">
    <property type="entry name" value="OUTER MEMBRANE TRANSPORTER CDIB"/>
    <property type="match status" value="1"/>
</dbReference>
<dbReference type="GO" id="GO:0008320">
    <property type="term" value="F:protein transmembrane transporter activity"/>
    <property type="evidence" value="ECO:0007669"/>
    <property type="project" value="TreeGrafter"/>
</dbReference>
<dbReference type="InterPro" id="IPR005565">
    <property type="entry name" value="Hemolysn_activator_HlyB_C"/>
</dbReference>
<feature type="coiled-coil region" evidence="9">
    <location>
        <begin position="30"/>
        <end position="58"/>
    </location>
</feature>
<dbReference type="InterPro" id="IPR034746">
    <property type="entry name" value="POTRA"/>
</dbReference>
<keyword evidence="6" id="KW-0653">Protein transport</keyword>
<name>A0A2T5PBL6_9PSED</name>
<organism evidence="12 13">
    <name type="scientific">Pseudomonas mangrovi</name>
    <dbReference type="NCBI Taxonomy" id="2161748"/>
    <lineage>
        <taxon>Bacteria</taxon>
        <taxon>Pseudomonadati</taxon>
        <taxon>Pseudomonadota</taxon>
        <taxon>Gammaproteobacteria</taxon>
        <taxon>Pseudomonadales</taxon>
        <taxon>Pseudomonadaceae</taxon>
        <taxon>Pseudomonas</taxon>
    </lineage>
</organism>
<evidence type="ECO:0000256" key="8">
    <source>
        <dbReference type="ARBA" id="ARBA00023237"/>
    </source>
</evidence>
<dbReference type="InterPro" id="IPR051544">
    <property type="entry name" value="TPS_OM_transporter"/>
</dbReference>
<keyword evidence="8" id="KW-0998">Cell outer membrane</keyword>
<evidence type="ECO:0000256" key="7">
    <source>
        <dbReference type="ARBA" id="ARBA00023136"/>
    </source>
</evidence>
<gene>
    <name evidence="12" type="ORF">DBO85_06105</name>
</gene>
<keyword evidence="4" id="KW-1134">Transmembrane beta strand</keyword>
<dbReference type="GO" id="GO:0009279">
    <property type="term" value="C:cell outer membrane"/>
    <property type="evidence" value="ECO:0007669"/>
    <property type="project" value="UniProtKB-SubCell"/>
</dbReference>
<dbReference type="InterPro" id="IPR013686">
    <property type="entry name" value="Polypept-transport_assoc_ShlB"/>
</dbReference>
<comment type="caution">
    <text evidence="12">The sequence shown here is derived from an EMBL/GenBank/DDBJ whole genome shotgun (WGS) entry which is preliminary data.</text>
</comment>
<dbReference type="OrthoDB" id="290122at2"/>
<keyword evidence="9" id="KW-0175">Coiled coil</keyword>
<dbReference type="GO" id="GO:0046819">
    <property type="term" value="P:protein secretion by the type V secretion system"/>
    <property type="evidence" value="ECO:0007669"/>
    <property type="project" value="TreeGrafter"/>
</dbReference>
<evidence type="ECO:0000256" key="4">
    <source>
        <dbReference type="ARBA" id="ARBA00022452"/>
    </source>
</evidence>
<evidence type="ECO:0000313" key="12">
    <source>
        <dbReference type="EMBL" id="PTU75121.1"/>
    </source>
</evidence>
<proteinExistence type="inferred from homology"/>
<evidence type="ECO:0000256" key="1">
    <source>
        <dbReference type="ARBA" id="ARBA00004442"/>
    </source>
</evidence>
<evidence type="ECO:0000256" key="2">
    <source>
        <dbReference type="ARBA" id="ARBA00009055"/>
    </source>
</evidence>
<feature type="signal peptide" evidence="10">
    <location>
        <begin position="1"/>
        <end position="23"/>
    </location>
</feature>
<evidence type="ECO:0000256" key="10">
    <source>
        <dbReference type="SAM" id="SignalP"/>
    </source>
</evidence>
<sequence>MRACLIALWIGASAVSCPWLAHALELPGDREQVRELIRERQQQLLDEQRQRLEELQQLPGRDLQLESAAPAADEACFEIRSIRLDGAELIDENARQRLLSPFENQCLGQSRLNELLKAITQFYLDRGYVTSRAYLPPQDLADGELDVLVVEGRLEGFQGSDGGPSDTETRMAFPGATGERLNLRELEQMVDQLNRLPSRRAQIELAPGEEVGGSRVQVNGEAAKPWRVRASRHNEGEASTGEQQWGIGFDWDSPLGLGDQLILRAGRDAVSDSYRHSHNQSLNYLVPWGWWTFSYGYSQSYYRTLNQAVGFDFKVDGDSRNHNLRAERVLHRDGFGKTAASVGLSHLRTRNYIEDSLIDVSSQRLSEFSLGFNHGRRIGSAFVNADLGWQHGTGAFDAQRSGDPKFGEPVARYNKYGLTLSYLQPFQLWGENFSVDSLATWQQSEDVLFGPQRISLGGLNSVRGFKEQSLSGDSGGYWRNNLRWRRAVTFEPLRPFVQEVGVAVGYDIGHIQSGPYNPDRRGRLSGNAIEFSARGEHLAASLTFARSLERPGVIEREEHPVHFRIDLSF</sequence>
<dbReference type="Proteomes" id="UP000244064">
    <property type="component" value="Unassembled WGS sequence"/>
</dbReference>
<dbReference type="GO" id="GO:0098046">
    <property type="term" value="C:type V protein secretion system complex"/>
    <property type="evidence" value="ECO:0007669"/>
    <property type="project" value="TreeGrafter"/>
</dbReference>
<evidence type="ECO:0000256" key="3">
    <source>
        <dbReference type="ARBA" id="ARBA00022448"/>
    </source>
</evidence>
<keyword evidence="5" id="KW-0812">Transmembrane</keyword>
<evidence type="ECO:0000259" key="11">
    <source>
        <dbReference type="PROSITE" id="PS51779"/>
    </source>
</evidence>
<accession>A0A2T5PBL6</accession>
<dbReference type="Gene3D" id="3.10.20.310">
    <property type="entry name" value="membrane protein fhac"/>
    <property type="match status" value="1"/>
</dbReference>
<dbReference type="PANTHER" id="PTHR34597">
    <property type="entry name" value="SLR1661 PROTEIN"/>
    <property type="match status" value="1"/>
</dbReference>
<comment type="subcellular location">
    <subcellularLocation>
        <location evidence="1">Cell outer membrane</location>
    </subcellularLocation>
</comment>
<dbReference type="InterPro" id="IPR035251">
    <property type="entry name" value="ShlB_POTRA"/>
</dbReference>
<dbReference type="InterPro" id="IPR027282">
    <property type="entry name" value="TPS"/>
</dbReference>
<comment type="similarity">
    <text evidence="2">Belongs to the TPS (TC 1.B.20) family.</text>
</comment>
<dbReference type="Pfam" id="PF17287">
    <property type="entry name" value="POTRA_3"/>
    <property type="match status" value="1"/>
</dbReference>
<evidence type="ECO:0000313" key="13">
    <source>
        <dbReference type="Proteomes" id="UP000244064"/>
    </source>
</evidence>
<evidence type="ECO:0000256" key="5">
    <source>
        <dbReference type="ARBA" id="ARBA00022692"/>
    </source>
</evidence>
<dbReference type="AlphaFoldDB" id="A0A2T5PBL6"/>
<dbReference type="EMBL" id="QASN01000011">
    <property type="protein sequence ID" value="PTU75121.1"/>
    <property type="molecule type" value="Genomic_DNA"/>
</dbReference>
<keyword evidence="3" id="KW-0813">Transport</keyword>
<dbReference type="PROSITE" id="PS51779">
    <property type="entry name" value="POTRA"/>
    <property type="match status" value="1"/>
</dbReference>
<keyword evidence="10" id="KW-0732">Signal</keyword>
<dbReference type="Gene3D" id="2.40.160.50">
    <property type="entry name" value="membrane protein fhac: a member of the omp85/tpsb transporter family"/>
    <property type="match status" value="1"/>
</dbReference>
<keyword evidence="7" id="KW-0472">Membrane</keyword>
<dbReference type="PROSITE" id="PS51257">
    <property type="entry name" value="PROKAR_LIPOPROTEIN"/>
    <property type="match status" value="1"/>
</dbReference>
<dbReference type="Pfam" id="PF08479">
    <property type="entry name" value="POTRA_2"/>
    <property type="match status" value="1"/>
</dbReference>
<evidence type="ECO:0000256" key="9">
    <source>
        <dbReference type="SAM" id="Coils"/>
    </source>
</evidence>
<dbReference type="Pfam" id="PF03865">
    <property type="entry name" value="ShlB"/>
    <property type="match status" value="1"/>
</dbReference>
<feature type="domain" description="POTRA" evidence="11">
    <location>
        <begin position="77"/>
        <end position="152"/>
    </location>
</feature>
<feature type="chain" id="PRO_5015456811" evidence="10">
    <location>
        <begin position="24"/>
        <end position="569"/>
    </location>
</feature>
<evidence type="ECO:0000256" key="6">
    <source>
        <dbReference type="ARBA" id="ARBA00022927"/>
    </source>
</evidence>
<reference evidence="12 13" key="1">
    <citation type="submission" date="2018-04" db="EMBL/GenBank/DDBJ databases">
        <title>Pseudomonas sp. nov., isolated from mangrove soil.</title>
        <authorList>
            <person name="Chen C."/>
        </authorList>
    </citation>
    <scope>NUCLEOTIDE SEQUENCE [LARGE SCALE GENOMIC DNA]</scope>
    <source>
        <strain evidence="12 13">TC-11</strain>
    </source>
</reference>
<protein>
    <submittedName>
        <fullName evidence="12">ShlB family hemolysin secretion/activation protein</fullName>
    </submittedName>
</protein>
<keyword evidence="13" id="KW-1185">Reference proteome</keyword>
<dbReference type="PIRSF" id="PIRSF029745">
    <property type="entry name" value="FhaC"/>
    <property type="match status" value="1"/>
</dbReference>